<sequence>MRFTRDVASSLIWLSSTVAANLLLLLLLLLHLLLTSTPLLLRLVQLLIHIPHPAASNTMQITRLPHIVIAVLLLAASYQCLLTPVRSFNSSSSSGSSAVPPPPQHMRQKRYISTTSNSSDDLWTSSEELMMTSLEGAGAGASRWLSHKESQMLLKKEGGERGLPVDCCPSIMEIIQPLGGINREGMLVRLFFELSCRTGVEGKPCRFMDRHLHNQSRCVQKYSYSYALVEDKAGSVGGPAYRRTNSGPSRPDSWMLDHIQVRSGCACEVLPRTKRRKSKMKRGKD</sequence>
<keyword evidence="4" id="KW-1185">Reference proteome</keyword>
<evidence type="ECO:0000256" key="2">
    <source>
        <dbReference type="SAM" id="Phobius"/>
    </source>
</evidence>
<name>A0A482XVY3_LAOST</name>
<proteinExistence type="predicted"/>
<accession>A0A482XVY3</accession>
<feature type="region of interest" description="Disordered" evidence="1">
    <location>
        <begin position="88"/>
        <end position="119"/>
    </location>
</feature>
<dbReference type="OrthoDB" id="6381819at2759"/>
<evidence type="ECO:0008006" key="5">
    <source>
        <dbReference type="Google" id="ProtNLM"/>
    </source>
</evidence>
<dbReference type="AlphaFoldDB" id="A0A482XVY3"/>
<comment type="caution">
    <text evidence="3">The sequence shown here is derived from an EMBL/GenBank/DDBJ whole genome shotgun (WGS) entry which is preliminary data.</text>
</comment>
<evidence type="ECO:0000313" key="4">
    <source>
        <dbReference type="Proteomes" id="UP000291343"/>
    </source>
</evidence>
<reference evidence="3 4" key="1">
    <citation type="journal article" date="2017" name="Gigascience">
        <title>Genome sequence of the small brown planthopper, Laodelphax striatellus.</title>
        <authorList>
            <person name="Zhu J."/>
            <person name="Jiang F."/>
            <person name="Wang X."/>
            <person name="Yang P."/>
            <person name="Bao Y."/>
            <person name="Zhao W."/>
            <person name="Wang W."/>
            <person name="Lu H."/>
            <person name="Wang Q."/>
            <person name="Cui N."/>
            <person name="Li J."/>
            <person name="Chen X."/>
            <person name="Luo L."/>
            <person name="Yu J."/>
            <person name="Kang L."/>
            <person name="Cui F."/>
        </authorList>
    </citation>
    <scope>NUCLEOTIDE SEQUENCE [LARGE SCALE GENOMIC DNA]</scope>
    <source>
        <strain evidence="3">Lst14</strain>
    </source>
</reference>
<dbReference type="Proteomes" id="UP000291343">
    <property type="component" value="Unassembled WGS sequence"/>
</dbReference>
<dbReference type="EMBL" id="QKKF02000132">
    <property type="protein sequence ID" value="RZF49269.1"/>
    <property type="molecule type" value="Genomic_DNA"/>
</dbReference>
<gene>
    <name evidence="3" type="ORF">LSTR_LSTR002890</name>
</gene>
<protein>
    <recommendedName>
        <fullName evidence="5">Spaetzle domain-containing protein</fullName>
    </recommendedName>
</protein>
<feature type="compositionally biased region" description="Low complexity" evidence="1">
    <location>
        <begin position="88"/>
        <end position="98"/>
    </location>
</feature>
<evidence type="ECO:0000313" key="3">
    <source>
        <dbReference type="EMBL" id="RZF49269.1"/>
    </source>
</evidence>
<feature type="transmembrane region" description="Helical" evidence="2">
    <location>
        <begin position="12"/>
        <end position="34"/>
    </location>
</feature>
<keyword evidence="2" id="KW-0812">Transmembrane</keyword>
<dbReference type="Gene3D" id="2.10.90.10">
    <property type="entry name" value="Cystine-knot cytokines"/>
    <property type="match status" value="1"/>
</dbReference>
<keyword evidence="2" id="KW-0472">Membrane</keyword>
<dbReference type="InParanoid" id="A0A482XVY3"/>
<organism evidence="3 4">
    <name type="scientific">Laodelphax striatellus</name>
    <name type="common">Small brown planthopper</name>
    <name type="synonym">Delphax striatella</name>
    <dbReference type="NCBI Taxonomy" id="195883"/>
    <lineage>
        <taxon>Eukaryota</taxon>
        <taxon>Metazoa</taxon>
        <taxon>Ecdysozoa</taxon>
        <taxon>Arthropoda</taxon>
        <taxon>Hexapoda</taxon>
        <taxon>Insecta</taxon>
        <taxon>Pterygota</taxon>
        <taxon>Neoptera</taxon>
        <taxon>Paraneoptera</taxon>
        <taxon>Hemiptera</taxon>
        <taxon>Auchenorrhyncha</taxon>
        <taxon>Fulgoroidea</taxon>
        <taxon>Delphacidae</taxon>
        <taxon>Criomorphinae</taxon>
        <taxon>Laodelphax</taxon>
    </lineage>
</organism>
<evidence type="ECO:0000256" key="1">
    <source>
        <dbReference type="SAM" id="MobiDB-lite"/>
    </source>
</evidence>
<dbReference type="InterPro" id="IPR029034">
    <property type="entry name" value="Cystine-knot_cytokine"/>
</dbReference>
<keyword evidence="2" id="KW-1133">Transmembrane helix</keyword>